<dbReference type="InterPro" id="IPR050469">
    <property type="entry name" value="Diguanylate_Cyclase"/>
</dbReference>
<evidence type="ECO:0000313" key="6">
    <source>
        <dbReference type="EMBL" id="MFD0738437.1"/>
    </source>
</evidence>
<keyword evidence="6" id="KW-0808">Transferase</keyword>
<evidence type="ECO:0000259" key="5">
    <source>
        <dbReference type="PROSITE" id="PS50887"/>
    </source>
</evidence>
<keyword evidence="7" id="KW-1185">Reference proteome</keyword>
<feature type="signal peptide" evidence="4">
    <location>
        <begin position="1"/>
        <end position="19"/>
    </location>
</feature>
<protein>
    <recommendedName>
        <fullName evidence="1">diguanylate cyclase</fullName>
        <ecNumber evidence="1">2.7.7.65</ecNumber>
    </recommendedName>
</protein>
<keyword evidence="6" id="KW-0548">Nucleotidyltransferase</keyword>
<dbReference type="Proteomes" id="UP001597090">
    <property type="component" value="Unassembled WGS sequence"/>
</dbReference>
<dbReference type="InterPro" id="IPR000160">
    <property type="entry name" value="GGDEF_dom"/>
</dbReference>
<evidence type="ECO:0000256" key="4">
    <source>
        <dbReference type="SAM" id="SignalP"/>
    </source>
</evidence>
<gene>
    <name evidence="6" type="ORF">ACFQZQ_03940</name>
</gene>
<dbReference type="Pfam" id="PF00990">
    <property type="entry name" value="GGDEF"/>
    <property type="match status" value="1"/>
</dbReference>
<comment type="catalytic activity">
    <reaction evidence="2">
        <text>2 GTP = 3',3'-c-di-GMP + 2 diphosphate</text>
        <dbReference type="Rhea" id="RHEA:24898"/>
        <dbReference type="ChEBI" id="CHEBI:33019"/>
        <dbReference type="ChEBI" id="CHEBI:37565"/>
        <dbReference type="ChEBI" id="CHEBI:58805"/>
        <dbReference type="EC" id="2.7.7.65"/>
    </reaction>
</comment>
<dbReference type="InterPro" id="IPR043128">
    <property type="entry name" value="Rev_trsase/Diguanyl_cyclase"/>
</dbReference>
<keyword evidence="3" id="KW-0472">Membrane</keyword>
<dbReference type="PANTHER" id="PTHR45138">
    <property type="entry name" value="REGULATORY COMPONENTS OF SENSORY TRANSDUCTION SYSTEM"/>
    <property type="match status" value="1"/>
</dbReference>
<dbReference type="SUPFAM" id="SSF55073">
    <property type="entry name" value="Nucleotide cyclase"/>
    <property type="match status" value="1"/>
</dbReference>
<evidence type="ECO:0000256" key="2">
    <source>
        <dbReference type="ARBA" id="ARBA00034247"/>
    </source>
</evidence>
<evidence type="ECO:0000256" key="3">
    <source>
        <dbReference type="SAM" id="Phobius"/>
    </source>
</evidence>
<organism evidence="6 7">
    <name type="scientific">Lysobacter koreensis</name>
    <dbReference type="NCBI Taxonomy" id="266122"/>
    <lineage>
        <taxon>Bacteria</taxon>
        <taxon>Pseudomonadati</taxon>
        <taxon>Pseudomonadota</taxon>
        <taxon>Gammaproteobacteria</taxon>
        <taxon>Lysobacterales</taxon>
        <taxon>Lysobacteraceae</taxon>
        <taxon>Lysobacter</taxon>
    </lineage>
</organism>
<dbReference type="PANTHER" id="PTHR45138:SF9">
    <property type="entry name" value="DIGUANYLATE CYCLASE DGCM-RELATED"/>
    <property type="match status" value="1"/>
</dbReference>
<evidence type="ECO:0000313" key="7">
    <source>
        <dbReference type="Proteomes" id="UP001597090"/>
    </source>
</evidence>
<dbReference type="NCBIfam" id="TIGR00254">
    <property type="entry name" value="GGDEF"/>
    <property type="match status" value="1"/>
</dbReference>
<keyword evidence="3" id="KW-0812">Transmembrane</keyword>
<feature type="chain" id="PRO_5045654260" description="diguanylate cyclase" evidence="4">
    <location>
        <begin position="20"/>
        <end position="603"/>
    </location>
</feature>
<accession>A0ABW2YPM7</accession>
<dbReference type="SMART" id="SM00267">
    <property type="entry name" value="GGDEF"/>
    <property type="match status" value="1"/>
</dbReference>
<sequence>MAQVLVAVLLCTASLAPFASPRVHALLQEADQVRSGDPLRFSRLLGELDQARGTATRDQLEKLRFLHAYADIYAGRCNEGVREATQLIESGRDADVKARSSALIVNCYGLSREFIQGLRELERLSILAARASKDETRQHALYAAASLYNQVGQYQLGLREVDKLLETTGELSPRDRCFSEQLRLDLLERLGKLPSDEAPVRRLIEQCTALNEPMVASFGRIVLAHQRLAVGQPAKARAALQGHLPEIESTRYPRLISGVHALLAELALAEGSLELAESHAGKAISSGTSNRGILPLVRANKVLYEVAQRRGDLANAFKHYRAFAEADKAYLNEVKTRELAYQIVRQETQQKNQQIELLKGQNEVLRLQQRVERQATQNSRLMVALLALLVASVGYWAYKIKRMHVSLRRFAETDALTGLCNRHHFTLQAEKSIARCAKAGEPVALVMFDLDHFKSINDNYGHVTGDWVLKQVADTCKAFCRSIDHIGRLGGEEFAILLHGCDLEAATRLAEDCRVRLTQIDSRDSGHAFRVTASFGVSAASLSGYDLARLLSHADQMLYRAKRDGRNCVRGYVIDTAFAPLPDTSPLRGDDIAPGKALRGLRT</sequence>
<dbReference type="EMBL" id="JBHTIH010000002">
    <property type="protein sequence ID" value="MFD0738437.1"/>
    <property type="molecule type" value="Genomic_DNA"/>
</dbReference>
<feature type="transmembrane region" description="Helical" evidence="3">
    <location>
        <begin position="381"/>
        <end position="398"/>
    </location>
</feature>
<dbReference type="SUPFAM" id="SSF48452">
    <property type="entry name" value="TPR-like"/>
    <property type="match status" value="1"/>
</dbReference>
<evidence type="ECO:0000256" key="1">
    <source>
        <dbReference type="ARBA" id="ARBA00012528"/>
    </source>
</evidence>
<proteinExistence type="predicted"/>
<dbReference type="InterPro" id="IPR011990">
    <property type="entry name" value="TPR-like_helical_dom_sf"/>
</dbReference>
<dbReference type="GO" id="GO:0052621">
    <property type="term" value="F:diguanylate cyclase activity"/>
    <property type="evidence" value="ECO:0007669"/>
    <property type="project" value="UniProtKB-EC"/>
</dbReference>
<feature type="domain" description="GGDEF" evidence="5">
    <location>
        <begin position="441"/>
        <end position="574"/>
    </location>
</feature>
<comment type="caution">
    <text evidence="6">The sequence shown here is derived from an EMBL/GenBank/DDBJ whole genome shotgun (WGS) entry which is preliminary data.</text>
</comment>
<dbReference type="PROSITE" id="PS50887">
    <property type="entry name" value="GGDEF"/>
    <property type="match status" value="1"/>
</dbReference>
<dbReference type="InterPro" id="IPR029787">
    <property type="entry name" value="Nucleotide_cyclase"/>
</dbReference>
<reference evidence="7" key="1">
    <citation type="journal article" date="2019" name="Int. J. Syst. Evol. Microbiol.">
        <title>The Global Catalogue of Microorganisms (GCM) 10K type strain sequencing project: providing services to taxonomists for standard genome sequencing and annotation.</title>
        <authorList>
            <consortium name="The Broad Institute Genomics Platform"/>
            <consortium name="The Broad Institute Genome Sequencing Center for Infectious Disease"/>
            <person name="Wu L."/>
            <person name="Ma J."/>
        </authorList>
    </citation>
    <scope>NUCLEOTIDE SEQUENCE [LARGE SCALE GENOMIC DNA]</scope>
    <source>
        <strain evidence="7">CCUG 55491</strain>
    </source>
</reference>
<dbReference type="Gene3D" id="3.30.70.270">
    <property type="match status" value="1"/>
</dbReference>
<dbReference type="CDD" id="cd01949">
    <property type="entry name" value="GGDEF"/>
    <property type="match status" value="1"/>
</dbReference>
<name>A0ABW2YPM7_9GAMM</name>
<keyword evidence="4" id="KW-0732">Signal</keyword>
<keyword evidence="3" id="KW-1133">Transmembrane helix</keyword>
<dbReference type="EC" id="2.7.7.65" evidence="1"/>